<dbReference type="CDD" id="cd09272">
    <property type="entry name" value="RNase_HI_RT_Ty1"/>
    <property type="match status" value="1"/>
</dbReference>
<name>A0AAE1JKT0_9FABA</name>
<comment type="caution">
    <text evidence="2">The sequence shown here is derived from an EMBL/GenBank/DDBJ whole genome shotgun (WGS) entry which is preliminary data.</text>
</comment>
<dbReference type="AlphaFoldDB" id="A0AAE1JKT0"/>
<organism evidence="2 3">
    <name type="scientific">Acacia crassicarpa</name>
    <name type="common">northern wattle</name>
    <dbReference type="NCBI Taxonomy" id="499986"/>
    <lineage>
        <taxon>Eukaryota</taxon>
        <taxon>Viridiplantae</taxon>
        <taxon>Streptophyta</taxon>
        <taxon>Embryophyta</taxon>
        <taxon>Tracheophyta</taxon>
        <taxon>Spermatophyta</taxon>
        <taxon>Magnoliopsida</taxon>
        <taxon>eudicotyledons</taxon>
        <taxon>Gunneridae</taxon>
        <taxon>Pentapetalae</taxon>
        <taxon>rosids</taxon>
        <taxon>fabids</taxon>
        <taxon>Fabales</taxon>
        <taxon>Fabaceae</taxon>
        <taxon>Caesalpinioideae</taxon>
        <taxon>mimosoid clade</taxon>
        <taxon>Acacieae</taxon>
        <taxon>Acacia</taxon>
    </lineage>
</organism>
<evidence type="ECO:0000313" key="2">
    <source>
        <dbReference type="EMBL" id="KAK4270676.1"/>
    </source>
</evidence>
<dbReference type="InterPro" id="IPR043502">
    <property type="entry name" value="DNA/RNA_pol_sf"/>
</dbReference>
<dbReference type="PANTHER" id="PTHR11439">
    <property type="entry name" value="GAG-POL-RELATED RETROTRANSPOSON"/>
    <property type="match status" value="1"/>
</dbReference>
<keyword evidence="1" id="KW-0732">Signal</keyword>
<evidence type="ECO:0000256" key="1">
    <source>
        <dbReference type="SAM" id="SignalP"/>
    </source>
</evidence>
<feature type="signal peptide" evidence="1">
    <location>
        <begin position="1"/>
        <end position="16"/>
    </location>
</feature>
<evidence type="ECO:0000313" key="3">
    <source>
        <dbReference type="Proteomes" id="UP001293593"/>
    </source>
</evidence>
<proteinExistence type="predicted"/>
<feature type="chain" id="PRO_5042058678" evidence="1">
    <location>
        <begin position="17"/>
        <end position="207"/>
    </location>
</feature>
<reference evidence="2" key="1">
    <citation type="submission" date="2023-10" db="EMBL/GenBank/DDBJ databases">
        <title>Chromosome-level genome of the transformable northern wattle, Acacia crassicarpa.</title>
        <authorList>
            <person name="Massaro I."/>
            <person name="Sinha N.R."/>
            <person name="Poethig S."/>
            <person name="Leichty A.R."/>
        </authorList>
    </citation>
    <scope>NUCLEOTIDE SEQUENCE</scope>
    <source>
        <strain evidence="2">Acra3RX</strain>
        <tissue evidence="2">Leaf</tissue>
    </source>
</reference>
<dbReference type="SUPFAM" id="SSF56672">
    <property type="entry name" value="DNA/RNA polymerases"/>
    <property type="match status" value="1"/>
</dbReference>
<gene>
    <name evidence="2" type="ORF">QN277_019454</name>
</gene>
<keyword evidence="3" id="KW-1185">Reference proteome</keyword>
<dbReference type="Proteomes" id="UP001293593">
    <property type="component" value="Unassembled WGS sequence"/>
</dbReference>
<dbReference type="EMBL" id="JAWXYG010000005">
    <property type="protein sequence ID" value="KAK4270676.1"/>
    <property type="molecule type" value="Genomic_DNA"/>
</dbReference>
<dbReference type="PANTHER" id="PTHR11439:SF455">
    <property type="entry name" value="RLK (RECEPTOR-LIKE PROTEIN KINASE) 8, PUTATIVE-RELATED"/>
    <property type="match status" value="1"/>
</dbReference>
<protein>
    <submittedName>
        <fullName evidence="2">Uncharacterized protein</fullName>
    </submittedName>
</protein>
<accession>A0AAE1JKT0</accession>
<sequence length="207" mass="22995">MWTTYLSLVVIHIVFANLLPNSTLFSHSKTLDLSIISLGSKHTETSTGLYLSQSKYICDLLDRFHMSDASPCHTLMAAHKSLSAFSGELLPNPIEYRSAVGALQYLCNTRLDISYSVGKLSQYLSQPTIEHWKAIKRVLKYLRGTIHYGIHIKPSAPLVLAAYSDADWASCPDDRRSVGGYCVFLGDSLVSWSSKKQLVVSRSSCEC</sequence>